<comment type="caution">
    <text evidence="3">The sequence shown here is derived from an EMBL/GenBank/DDBJ whole genome shotgun (WGS) entry which is preliminary data.</text>
</comment>
<proteinExistence type="predicted"/>
<organism evidence="3 4">
    <name type="scientific">Heliomicrobium undosum</name>
    <dbReference type="NCBI Taxonomy" id="121734"/>
    <lineage>
        <taxon>Bacteria</taxon>
        <taxon>Bacillati</taxon>
        <taxon>Bacillota</taxon>
        <taxon>Clostridia</taxon>
        <taxon>Eubacteriales</taxon>
        <taxon>Heliobacteriaceae</taxon>
        <taxon>Heliomicrobium</taxon>
    </lineage>
</organism>
<accession>A0A845L9S5</accession>
<dbReference type="AlphaFoldDB" id="A0A845L9S5"/>
<feature type="transmembrane region" description="Helical" evidence="1">
    <location>
        <begin position="75"/>
        <end position="95"/>
    </location>
</feature>
<keyword evidence="1" id="KW-0812">Transmembrane</keyword>
<evidence type="ECO:0000256" key="1">
    <source>
        <dbReference type="SAM" id="Phobius"/>
    </source>
</evidence>
<evidence type="ECO:0000259" key="2">
    <source>
        <dbReference type="Pfam" id="PF14358"/>
    </source>
</evidence>
<keyword evidence="1" id="KW-1133">Transmembrane helix</keyword>
<dbReference type="RefSeq" id="WP_161258985.1">
    <property type="nucleotide sequence ID" value="NZ_WXEY01000014.1"/>
</dbReference>
<keyword evidence="1" id="KW-0472">Membrane</keyword>
<protein>
    <submittedName>
        <fullName evidence="3">DUF4405 domain-containing protein</fullName>
    </submittedName>
</protein>
<evidence type="ECO:0000313" key="4">
    <source>
        <dbReference type="Proteomes" id="UP000463470"/>
    </source>
</evidence>
<dbReference type="EMBL" id="WXEY01000014">
    <property type="protein sequence ID" value="MZP30458.1"/>
    <property type="molecule type" value="Genomic_DNA"/>
</dbReference>
<feature type="domain" description="Flavinylation-associated cytochrome" evidence="2">
    <location>
        <begin position="30"/>
        <end position="94"/>
    </location>
</feature>
<dbReference type="OrthoDB" id="2083190at2"/>
<gene>
    <name evidence="3" type="ORF">GTO91_12115</name>
</gene>
<sequence>MSSITNQSLPNLSVEGSAAGRSAISKVKGVISSALALLGLIVTVTGIGLFVAPHGPVAAKGWTFLGMNVPVLKDLHIWLGFGMAAFVLGHFALNLKTLIAELKQLFR</sequence>
<dbReference type="InterPro" id="IPR025517">
    <property type="entry name" value="DUF4405"/>
</dbReference>
<dbReference type="Pfam" id="PF14358">
    <property type="entry name" value="DUF4405"/>
    <property type="match status" value="1"/>
</dbReference>
<reference evidence="3 4" key="1">
    <citation type="submission" date="2020-01" db="EMBL/GenBank/DDBJ databases">
        <title>Whole-genome sequence of Heliobacterium undosum DSM 13378.</title>
        <authorList>
            <person name="Kyndt J.A."/>
            <person name="Meyer T.E."/>
        </authorList>
    </citation>
    <scope>NUCLEOTIDE SEQUENCE [LARGE SCALE GENOMIC DNA]</scope>
    <source>
        <strain evidence="3 4">DSM 13378</strain>
    </source>
</reference>
<feature type="transmembrane region" description="Helical" evidence="1">
    <location>
        <begin position="30"/>
        <end position="55"/>
    </location>
</feature>
<evidence type="ECO:0000313" key="3">
    <source>
        <dbReference type="EMBL" id="MZP30458.1"/>
    </source>
</evidence>
<name>A0A845L9S5_9FIRM</name>
<keyword evidence="4" id="KW-1185">Reference proteome</keyword>
<dbReference type="Proteomes" id="UP000463470">
    <property type="component" value="Unassembled WGS sequence"/>
</dbReference>